<dbReference type="AlphaFoldDB" id="A0A6B0UDS5"/>
<feature type="signal peptide" evidence="1">
    <location>
        <begin position="1"/>
        <end position="23"/>
    </location>
</feature>
<evidence type="ECO:0000313" key="2">
    <source>
        <dbReference type="EMBL" id="MXU86885.1"/>
    </source>
</evidence>
<dbReference type="EMBL" id="GIFC01004802">
    <property type="protein sequence ID" value="MXU86885.1"/>
    <property type="molecule type" value="Transcribed_RNA"/>
</dbReference>
<proteinExistence type="predicted"/>
<organism evidence="2">
    <name type="scientific">Ixodes ricinus</name>
    <name type="common">Common tick</name>
    <name type="synonym">Acarus ricinus</name>
    <dbReference type="NCBI Taxonomy" id="34613"/>
    <lineage>
        <taxon>Eukaryota</taxon>
        <taxon>Metazoa</taxon>
        <taxon>Ecdysozoa</taxon>
        <taxon>Arthropoda</taxon>
        <taxon>Chelicerata</taxon>
        <taxon>Arachnida</taxon>
        <taxon>Acari</taxon>
        <taxon>Parasitiformes</taxon>
        <taxon>Ixodida</taxon>
        <taxon>Ixodoidea</taxon>
        <taxon>Ixodidae</taxon>
        <taxon>Ixodinae</taxon>
        <taxon>Ixodes</taxon>
    </lineage>
</organism>
<feature type="chain" id="PRO_5025450997" evidence="1">
    <location>
        <begin position="24"/>
        <end position="93"/>
    </location>
</feature>
<protein>
    <submittedName>
        <fullName evidence="2">Putative secreted protein</fullName>
    </submittedName>
</protein>
<keyword evidence="1" id="KW-0732">Signal</keyword>
<accession>A0A6B0UDS5</accession>
<evidence type="ECO:0000256" key="1">
    <source>
        <dbReference type="SAM" id="SignalP"/>
    </source>
</evidence>
<sequence length="93" mass="10567">MYFFCVSVITCLLSLCRLEICQTFRCAFWSCSPNTDPGDFILATRLSACEPYTEIDICILHVRVDSWAGDQTVNLLTVCFSCGRKKYKLPVLI</sequence>
<name>A0A6B0UDS5_IXORI</name>
<reference evidence="2" key="1">
    <citation type="submission" date="2019-12" db="EMBL/GenBank/DDBJ databases">
        <title>An insight into the sialome of adult female Ixodes ricinus ticks feeding for 6 days.</title>
        <authorList>
            <person name="Perner J."/>
            <person name="Ribeiro J.M.C."/>
        </authorList>
    </citation>
    <scope>NUCLEOTIDE SEQUENCE</scope>
    <source>
        <strain evidence="2">Semi-engorged</strain>
        <tissue evidence="2">Salivary glands</tissue>
    </source>
</reference>